<organism evidence="1 2">
    <name type="scientific">Hydra vulgaris</name>
    <name type="common">Hydra</name>
    <name type="synonym">Hydra attenuata</name>
    <dbReference type="NCBI Taxonomy" id="6087"/>
    <lineage>
        <taxon>Eukaryota</taxon>
        <taxon>Metazoa</taxon>
        <taxon>Cnidaria</taxon>
        <taxon>Hydrozoa</taxon>
        <taxon>Hydroidolina</taxon>
        <taxon>Anthoathecata</taxon>
        <taxon>Aplanulata</taxon>
        <taxon>Hydridae</taxon>
        <taxon>Hydra</taxon>
    </lineage>
</organism>
<name>A0ABM4CNL2_HYDVU</name>
<protein>
    <submittedName>
        <fullName evidence="2">Uncharacterized protein LOC105844534</fullName>
    </submittedName>
</protein>
<dbReference type="InterPro" id="IPR052968">
    <property type="entry name" value="Nucleotide_metab_enz"/>
</dbReference>
<dbReference type="PANTHER" id="PTHR42146:SF1">
    <property type="entry name" value="OLIGORIBONUCLEASE NRNB"/>
    <property type="match status" value="1"/>
</dbReference>
<evidence type="ECO:0000313" key="1">
    <source>
        <dbReference type="Proteomes" id="UP001652625"/>
    </source>
</evidence>
<dbReference type="RefSeq" id="XP_065663399.1">
    <property type="nucleotide sequence ID" value="XM_065807327.1"/>
</dbReference>
<dbReference type="PANTHER" id="PTHR42146">
    <property type="entry name" value="3',5'-CYCLIC-NUCLEOTIDE PHOSPHODIESTERASE"/>
    <property type="match status" value="1"/>
</dbReference>
<dbReference type="SUPFAM" id="SSF64182">
    <property type="entry name" value="DHH phosphoesterases"/>
    <property type="match status" value="1"/>
</dbReference>
<dbReference type="GeneID" id="105844534"/>
<dbReference type="InterPro" id="IPR038763">
    <property type="entry name" value="DHH_sf"/>
</dbReference>
<gene>
    <name evidence="2" type="primary">LOC105844534</name>
</gene>
<dbReference type="Proteomes" id="UP001652625">
    <property type="component" value="Chromosome 10"/>
</dbReference>
<evidence type="ECO:0000313" key="2">
    <source>
        <dbReference type="RefSeq" id="XP_065663399.1"/>
    </source>
</evidence>
<accession>A0ABM4CNL2</accession>
<keyword evidence="1" id="KW-1185">Reference proteome</keyword>
<reference evidence="2" key="1">
    <citation type="submission" date="2025-08" db="UniProtKB">
        <authorList>
            <consortium name="RefSeq"/>
        </authorList>
    </citation>
    <scope>IDENTIFICATION</scope>
</reference>
<proteinExistence type="predicted"/>
<sequence length="400" mass="46310">MDNIMDKASLNVVLAFHSYTKYPCFDGLVSVIMAANFYKNNNIFYIPYWRTNESFQKIKKVVMHLGTKNTMIIYMDCSPELIEEVDFLSSILHKTKVLVIDHHSVSKSSKMNVLQQFSNFTYIFDQNRCSSIISYDLFKFKEEADSSMKNLLSFVQFTDYDGQSVDIAGKSLAFSLAEKTIQKTLLNFPYLKQNVDKITSIKMELYYLLRYITPSSKDWEFLYSEEQYKMEIFNEKFNSYLSYCFSILSGNNDKIYCEEFINNFIELTDKLVLTLNNANTRNFEVIGGINSRILIVYLDISKFGRNLEPLTKDAMIKTGSNFAIIINPPTHLKDGTLMYYLSLRRVNENFDARDLAELLKSKCGSNIGGGHPWASGVTFNQEQYDCFKDIFITERNETLA</sequence>